<reference evidence="2 3" key="1">
    <citation type="submission" date="2019-12" db="EMBL/GenBank/DDBJ databases">
        <title>Genomic-based taxomic classification of the family Erythrobacteraceae.</title>
        <authorList>
            <person name="Xu L."/>
        </authorList>
    </citation>
    <scope>NUCLEOTIDE SEQUENCE [LARGE SCALE GENOMIC DNA]</scope>
    <source>
        <strain evidence="2 3">DSM 17792</strain>
    </source>
</reference>
<organism evidence="2 3">
    <name type="scientific">Qipengyuania vulgaris</name>
    <dbReference type="NCBI Taxonomy" id="291985"/>
    <lineage>
        <taxon>Bacteria</taxon>
        <taxon>Pseudomonadati</taxon>
        <taxon>Pseudomonadota</taxon>
        <taxon>Alphaproteobacteria</taxon>
        <taxon>Sphingomonadales</taxon>
        <taxon>Erythrobacteraceae</taxon>
        <taxon>Qipengyuania</taxon>
    </lineage>
</organism>
<evidence type="ECO:0000313" key="2">
    <source>
        <dbReference type="EMBL" id="MXO49404.1"/>
    </source>
</evidence>
<keyword evidence="1" id="KW-0732">Signal</keyword>
<evidence type="ECO:0000256" key="1">
    <source>
        <dbReference type="SAM" id="SignalP"/>
    </source>
</evidence>
<sequence>MALRFFPGLSLALLLAPAAGMAAAEETNPLAEFQRREGLLFDTGWQMARANSPFCPRTVNSIGLLIHDAHNYAQADQVRQALSLAGDIGVQAVAEGSPGAQAGIIPNRTLFAIDTANVELTWKPTRPTVERTLQIENAMAESLEDGRIALSFNDHGGETYVTGEIVCAAKYRLTPGDEAYAGPDTVFFGVDFPAFGLERDVFAAAVAHELAHVLLDHPNRKESEDWNWRQTRESERVADRMMPWLLWNTGHDPHAAARWMQAWGPKHSGGLLRKRTHDGWDERLQMIEEEIAILEADIARRDWKRGEANWASRFLAR</sequence>
<dbReference type="Proteomes" id="UP000448199">
    <property type="component" value="Unassembled WGS sequence"/>
</dbReference>
<comment type="caution">
    <text evidence="2">The sequence shown here is derived from an EMBL/GenBank/DDBJ whole genome shotgun (WGS) entry which is preliminary data.</text>
</comment>
<dbReference type="EMBL" id="WTYC01000010">
    <property type="protein sequence ID" value="MXO49404.1"/>
    <property type="molecule type" value="Genomic_DNA"/>
</dbReference>
<gene>
    <name evidence="2" type="ORF">GRI69_14195</name>
</gene>
<feature type="signal peptide" evidence="1">
    <location>
        <begin position="1"/>
        <end position="24"/>
    </location>
</feature>
<dbReference type="AlphaFoldDB" id="A0A844XV78"/>
<feature type="chain" id="PRO_5032461790" description="Peptidase M48 domain-containing protein" evidence="1">
    <location>
        <begin position="25"/>
        <end position="317"/>
    </location>
</feature>
<protein>
    <recommendedName>
        <fullName evidence="4">Peptidase M48 domain-containing protein</fullName>
    </recommendedName>
</protein>
<keyword evidence="3" id="KW-1185">Reference proteome</keyword>
<accession>A0A844XV78</accession>
<proteinExistence type="predicted"/>
<dbReference type="OrthoDB" id="7338723at2"/>
<evidence type="ECO:0008006" key="4">
    <source>
        <dbReference type="Google" id="ProtNLM"/>
    </source>
</evidence>
<dbReference type="RefSeq" id="WP_160728930.1">
    <property type="nucleotide sequence ID" value="NZ_WTYC01000010.1"/>
</dbReference>
<evidence type="ECO:0000313" key="3">
    <source>
        <dbReference type="Proteomes" id="UP000448199"/>
    </source>
</evidence>
<name>A0A844XV78_9SPHN</name>